<evidence type="ECO:0000313" key="2">
    <source>
        <dbReference type="EMBL" id="BBO80760.1"/>
    </source>
</evidence>
<keyword evidence="1" id="KW-0732">Signal</keyword>
<reference evidence="2 3" key="1">
    <citation type="submission" date="2019-11" db="EMBL/GenBank/DDBJ databases">
        <title>Comparative genomics of hydrocarbon-degrading Desulfosarcina strains.</title>
        <authorList>
            <person name="Watanabe M."/>
            <person name="Kojima H."/>
            <person name="Fukui M."/>
        </authorList>
    </citation>
    <scope>NUCLEOTIDE SEQUENCE [LARGE SCALE GENOMIC DNA]</scope>
    <source>
        <strain evidence="2 3">28bB2T</strain>
    </source>
</reference>
<gene>
    <name evidence="2" type="ORF">DSCO28_13260</name>
</gene>
<proteinExistence type="predicted"/>
<sequence length="112" mass="12534">MVPATSKNNTNPKKRSLFMFLVVALLMAGCSGATHDLYRSAAGNVHAVVQSESPIPMNRNNDRGVRLPLSSRSSMNIDVECIIDYVQGESELTPQEEWQQTSTPWVRFNFTF</sequence>
<feature type="chain" id="PRO_5024338731" description="Lipoprotein" evidence="1">
    <location>
        <begin position="36"/>
        <end position="112"/>
    </location>
</feature>
<name>A0A5K7ZPD7_9BACT</name>
<protein>
    <recommendedName>
        <fullName evidence="4">Lipoprotein</fullName>
    </recommendedName>
</protein>
<dbReference type="Proteomes" id="UP000425960">
    <property type="component" value="Chromosome"/>
</dbReference>
<organism evidence="2 3">
    <name type="scientific">Desulfosarcina ovata subsp. sediminis</name>
    <dbReference type="NCBI Taxonomy" id="885957"/>
    <lineage>
        <taxon>Bacteria</taxon>
        <taxon>Pseudomonadati</taxon>
        <taxon>Thermodesulfobacteriota</taxon>
        <taxon>Desulfobacteria</taxon>
        <taxon>Desulfobacterales</taxon>
        <taxon>Desulfosarcinaceae</taxon>
        <taxon>Desulfosarcina</taxon>
    </lineage>
</organism>
<dbReference type="AlphaFoldDB" id="A0A5K7ZPD7"/>
<evidence type="ECO:0008006" key="4">
    <source>
        <dbReference type="Google" id="ProtNLM"/>
    </source>
</evidence>
<accession>A0A5K7ZPD7</accession>
<dbReference type="KEGG" id="dov:DSCO28_13260"/>
<evidence type="ECO:0000313" key="3">
    <source>
        <dbReference type="Proteomes" id="UP000425960"/>
    </source>
</evidence>
<dbReference type="PROSITE" id="PS51257">
    <property type="entry name" value="PROKAR_LIPOPROTEIN"/>
    <property type="match status" value="1"/>
</dbReference>
<evidence type="ECO:0000256" key="1">
    <source>
        <dbReference type="SAM" id="SignalP"/>
    </source>
</evidence>
<feature type="signal peptide" evidence="1">
    <location>
        <begin position="1"/>
        <end position="35"/>
    </location>
</feature>
<dbReference type="EMBL" id="AP021876">
    <property type="protein sequence ID" value="BBO80760.1"/>
    <property type="molecule type" value="Genomic_DNA"/>
</dbReference>